<evidence type="ECO:0000313" key="2">
    <source>
        <dbReference type="Proteomes" id="UP001295444"/>
    </source>
</evidence>
<name>A0AAD1SHM9_PELCU</name>
<gene>
    <name evidence="1" type="ORF">PECUL_23A036757</name>
</gene>
<reference evidence="1" key="1">
    <citation type="submission" date="2022-03" db="EMBL/GenBank/DDBJ databases">
        <authorList>
            <person name="Alioto T."/>
            <person name="Alioto T."/>
            <person name="Gomez Garrido J."/>
        </authorList>
    </citation>
    <scope>NUCLEOTIDE SEQUENCE</scope>
</reference>
<dbReference type="Proteomes" id="UP001295444">
    <property type="component" value="Chromosome 05"/>
</dbReference>
<keyword evidence="2" id="KW-1185">Reference proteome</keyword>
<dbReference type="EMBL" id="OW240916">
    <property type="protein sequence ID" value="CAH2297389.1"/>
    <property type="molecule type" value="Genomic_DNA"/>
</dbReference>
<dbReference type="AlphaFoldDB" id="A0AAD1SHM9"/>
<sequence length="98" mass="11093">MAGNTDLSHPSKATSHNKPTFLWKKYAKYFALTGPISPLFPIMHNPEFPAGKWGLQWPHPTLLQYVSLMKVVQNGEIVPMSTLCSNANPTFLDKFQYQ</sequence>
<protein>
    <submittedName>
        <fullName evidence="1">Uncharacterized protein</fullName>
    </submittedName>
</protein>
<organism evidence="1 2">
    <name type="scientific">Pelobates cultripes</name>
    <name type="common">Western spadefoot toad</name>
    <dbReference type="NCBI Taxonomy" id="61616"/>
    <lineage>
        <taxon>Eukaryota</taxon>
        <taxon>Metazoa</taxon>
        <taxon>Chordata</taxon>
        <taxon>Craniata</taxon>
        <taxon>Vertebrata</taxon>
        <taxon>Euteleostomi</taxon>
        <taxon>Amphibia</taxon>
        <taxon>Batrachia</taxon>
        <taxon>Anura</taxon>
        <taxon>Pelobatoidea</taxon>
        <taxon>Pelobatidae</taxon>
        <taxon>Pelobates</taxon>
    </lineage>
</organism>
<accession>A0AAD1SHM9</accession>
<evidence type="ECO:0000313" key="1">
    <source>
        <dbReference type="EMBL" id="CAH2297389.1"/>
    </source>
</evidence>
<proteinExistence type="predicted"/>